<proteinExistence type="inferred from homology"/>
<dbReference type="GO" id="GO:1990904">
    <property type="term" value="C:ribonucleoprotein complex"/>
    <property type="evidence" value="ECO:0007669"/>
    <property type="project" value="UniProtKB-KW"/>
</dbReference>
<dbReference type="Pfam" id="PF00830">
    <property type="entry name" value="Ribosomal_L28"/>
    <property type="match status" value="1"/>
</dbReference>
<dbReference type="NCBIfam" id="TIGR00009">
    <property type="entry name" value="L28"/>
    <property type="match status" value="1"/>
</dbReference>
<dbReference type="InterPro" id="IPR026569">
    <property type="entry name" value="Ribosomal_bL28"/>
</dbReference>
<dbReference type="GO" id="GO:0006412">
    <property type="term" value="P:translation"/>
    <property type="evidence" value="ECO:0007669"/>
    <property type="project" value="UniProtKB-UniRule"/>
</dbReference>
<dbReference type="InterPro" id="IPR001383">
    <property type="entry name" value="Ribosomal_bL28_bact-type"/>
</dbReference>
<evidence type="ECO:0000313" key="6">
    <source>
        <dbReference type="EMBL" id="EEG77196.1"/>
    </source>
</evidence>
<dbReference type="AlphaFoldDB" id="C0GHJ0"/>
<dbReference type="Gene3D" id="2.30.170.40">
    <property type="entry name" value="Ribosomal protein L28/L24"/>
    <property type="match status" value="1"/>
</dbReference>
<dbReference type="PANTHER" id="PTHR39080:SF1">
    <property type="entry name" value="LARGE RIBOSOMAL SUBUNIT PROTEIN BL28A"/>
    <property type="match status" value="1"/>
</dbReference>
<protein>
    <recommendedName>
        <fullName evidence="4 5">Large ribosomal subunit protein bL28</fullName>
    </recommendedName>
</protein>
<dbReference type="HAMAP" id="MF_00373">
    <property type="entry name" value="Ribosomal_bL28"/>
    <property type="match status" value="1"/>
</dbReference>
<evidence type="ECO:0000256" key="5">
    <source>
        <dbReference type="HAMAP-Rule" id="MF_00373"/>
    </source>
</evidence>
<evidence type="ECO:0000313" key="7">
    <source>
        <dbReference type="Proteomes" id="UP000006443"/>
    </source>
</evidence>
<evidence type="ECO:0000256" key="1">
    <source>
        <dbReference type="ARBA" id="ARBA00008760"/>
    </source>
</evidence>
<name>C0GHJ0_DETAL</name>
<dbReference type="GO" id="GO:0005840">
    <property type="term" value="C:ribosome"/>
    <property type="evidence" value="ECO:0007669"/>
    <property type="project" value="UniProtKB-KW"/>
</dbReference>
<dbReference type="InterPro" id="IPR050096">
    <property type="entry name" value="Bacterial_rp_bL28"/>
</dbReference>
<keyword evidence="2 5" id="KW-0689">Ribosomal protein</keyword>
<dbReference type="SUPFAM" id="SSF143800">
    <property type="entry name" value="L28p-like"/>
    <property type="match status" value="1"/>
</dbReference>
<evidence type="ECO:0000256" key="4">
    <source>
        <dbReference type="ARBA" id="ARBA00035174"/>
    </source>
</evidence>
<reference evidence="6 7" key="1">
    <citation type="submission" date="2009-02" db="EMBL/GenBank/DDBJ databases">
        <title>Sequencing of the draft genome and assembly of Dethiobacter alkaliphilus AHT 1.</title>
        <authorList>
            <consortium name="US DOE Joint Genome Institute (JGI-PGF)"/>
            <person name="Lucas S."/>
            <person name="Copeland A."/>
            <person name="Lapidus A."/>
            <person name="Glavina del Rio T."/>
            <person name="Dalin E."/>
            <person name="Tice H."/>
            <person name="Bruce D."/>
            <person name="Goodwin L."/>
            <person name="Pitluck S."/>
            <person name="Larimer F."/>
            <person name="Land M.L."/>
            <person name="Hauser L."/>
            <person name="Muyzer G."/>
        </authorList>
    </citation>
    <scope>NUCLEOTIDE SEQUENCE [LARGE SCALE GENOMIC DNA]</scope>
    <source>
        <strain evidence="6 7">AHT 1</strain>
    </source>
</reference>
<dbReference type="RefSeq" id="WP_008516982.1">
    <property type="nucleotide sequence ID" value="NZ_ACJM01000009.1"/>
</dbReference>
<dbReference type="InterPro" id="IPR034704">
    <property type="entry name" value="Ribosomal_bL28/bL31-like_sf"/>
</dbReference>
<dbReference type="EMBL" id="ACJM01000009">
    <property type="protein sequence ID" value="EEG77196.1"/>
    <property type="molecule type" value="Genomic_DNA"/>
</dbReference>
<dbReference type="STRING" id="555088.DealDRAFT_1949"/>
<keyword evidence="7" id="KW-1185">Reference proteome</keyword>
<evidence type="ECO:0000256" key="2">
    <source>
        <dbReference type="ARBA" id="ARBA00022980"/>
    </source>
</evidence>
<gene>
    <name evidence="5" type="primary">rpmB</name>
    <name evidence="6" type="ORF">DealDRAFT_1949</name>
</gene>
<accession>C0GHJ0</accession>
<dbReference type="eggNOG" id="COG0227">
    <property type="taxonomic scope" value="Bacteria"/>
</dbReference>
<comment type="caution">
    <text evidence="6">The sequence shown here is derived from an EMBL/GenBank/DDBJ whole genome shotgun (WGS) entry which is preliminary data.</text>
</comment>
<dbReference type="PANTHER" id="PTHR39080">
    <property type="entry name" value="50S RIBOSOMAL PROTEIN L28"/>
    <property type="match status" value="1"/>
</dbReference>
<sequence>MAKKCVVCGKGTETGFAVSHSNIKTKRTWKSNVQKVKALVDGTPRRVNVCTRCLKAGKVQRVV</sequence>
<organism evidence="6 7">
    <name type="scientific">Dethiobacter alkaliphilus AHT 1</name>
    <dbReference type="NCBI Taxonomy" id="555088"/>
    <lineage>
        <taxon>Bacteria</taxon>
        <taxon>Bacillati</taxon>
        <taxon>Bacillota</taxon>
        <taxon>Dethiobacteria</taxon>
        <taxon>Dethiobacterales</taxon>
        <taxon>Dethiobacteraceae</taxon>
        <taxon>Dethiobacter</taxon>
    </lineage>
</organism>
<evidence type="ECO:0000256" key="3">
    <source>
        <dbReference type="ARBA" id="ARBA00023274"/>
    </source>
</evidence>
<comment type="similarity">
    <text evidence="1 5">Belongs to the bacterial ribosomal protein bL28 family.</text>
</comment>
<keyword evidence="3 5" id="KW-0687">Ribonucleoprotein</keyword>
<dbReference type="InterPro" id="IPR037147">
    <property type="entry name" value="Ribosomal_bL28_sf"/>
</dbReference>
<dbReference type="OrthoDB" id="9805609at2"/>
<dbReference type="Proteomes" id="UP000006443">
    <property type="component" value="Unassembled WGS sequence"/>
</dbReference>
<dbReference type="GO" id="GO:0003735">
    <property type="term" value="F:structural constituent of ribosome"/>
    <property type="evidence" value="ECO:0007669"/>
    <property type="project" value="InterPro"/>
</dbReference>